<reference evidence="3" key="1">
    <citation type="submission" date="2016-10" db="EMBL/GenBank/DDBJ databases">
        <authorList>
            <person name="Varghese N."/>
            <person name="Submissions S."/>
        </authorList>
    </citation>
    <scope>NUCLEOTIDE SEQUENCE [LARGE SCALE GENOMIC DNA]</scope>
    <source>
        <strain evidence="3">DSM 44260</strain>
    </source>
</reference>
<name>A0A1H9XR06_9PSEU</name>
<dbReference type="Proteomes" id="UP000199051">
    <property type="component" value="Unassembled WGS sequence"/>
</dbReference>
<feature type="compositionally biased region" description="Basic and acidic residues" evidence="1">
    <location>
        <begin position="12"/>
        <end position="22"/>
    </location>
</feature>
<feature type="region of interest" description="Disordered" evidence="1">
    <location>
        <begin position="236"/>
        <end position="255"/>
    </location>
</feature>
<accession>A0A1H9XR06</accession>
<evidence type="ECO:0000256" key="1">
    <source>
        <dbReference type="SAM" id="MobiDB-lite"/>
    </source>
</evidence>
<evidence type="ECO:0000313" key="2">
    <source>
        <dbReference type="EMBL" id="SES48217.1"/>
    </source>
</evidence>
<protein>
    <submittedName>
        <fullName evidence="2">Uncharacterized protein</fullName>
    </submittedName>
</protein>
<dbReference type="AlphaFoldDB" id="A0A1H9XR06"/>
<feature type="region of interest" description="Disordered" evidence="1">
    <location>
        <begin position="99"/>
        <end position="151"/>
    </location>
</feature>
<dbReference type="EMBL" id="FOGI01000019">
    <property type="protein sequence ID" value="SES48217.1"/>
    <property type="molecule type" value="Genomic_DNA"/>
</dbReference>
<organism evidence="2 3">
    <name type="scientific">Actinokineospora terrae</name>
    <dbReference type="NCBI Taxonomy" id="155974"/>
    <lineage>
        <taxon>Bacteria</taxon>
        <taxon>Bacillati</taxon>
        <taxon>Actinomycetota</taxon>
        <taxon>Actinomycetes</taxon>
        <taxon>Pseudonocardiales</taxon>
        <taxon>Pseudonocardiaceae</taxon>
        <taxon>Actinokineospora</taxon>
    </lineage>
</organism>
<gene>
    <name evidence="2" type="ORF">SAMN04487818_11911</name>
</gene>
<dbReference type="STRING" id="155974.SAMN04487818_11911"/>
<feature type="region of interest" description="Disordered" evidence="1">
    <location>
        <begin position="171"/>
        <end position="226"/>
    </location>
</feature>
<keyword evidence="3" id="KW-1185">Reference proteome</keyword>
<feature type="region of interest" description="Disordered" evidence="1">
    <location>
        <begin position="1"/>
        <end position="22"/>
    </location>
</feature>
<sequence>MTVVRAGHTARRAVENQGHRSVDRSGRRWMVCRLTRLVHRSAKLSTEPSPDVGRVAPRGRVDCPQGCAQVYPRFSVTQATWVRPFVMFLAVWTEPAQPQKTRDPAVPAEIRPGFDPVDTPPRAAIRRRRRRCGGQSTAAIKSATRAGRPNFSAPGDGWGCCPCETEPAAFGRPETHGRDEPTAPGAHSTSRGGRARSTPARRTTGGPGVLPLRKSPPGALYCPGGQSDAAAIKRCDSANAMTDHPRSGLTAPGPG</sequence>
<proteinExistence type="predicted"/>
<evidence type="ECO:0000313" key="3">
    <source>
        <dbReference type="Proteomes" id="UP000199051"/>
    </source>
</evidence>